<gene>
    <name evidence="1" type="ORF">SAMN05192563_10545</name>
</gene>
<reference evidence="1 2" key="1">
    <citation type="submission" date="2016-10" db="EMBL/GenBank/DDBJ databases">
        <authorList>
            <person name="de Groot N.N."/>
        </authorList>
    </citation>
    <scope>NUCLEOTIDE SEQUENCE [LARGE SCALE GENOMIC DNA]</scope>
    <source>
        <strain evidence="1 2">LMG 27731</strain>
    </source>
</reference>
<evidence type="ECO:0000313" key="2">
    <source>
        <dbReference type="Proteomes" id="UP000198844"/>
    </source>
</evidence>
<accession>A0A1I7ER59</accession>
<dbReference type="Proteomes" id="UP000198844">
    <property type="component" value="Unassembled WGS sequence"/>
</dbReference>
<organism evidence="1 2">
    <name type="scientific">Paraburkholderia aspalathi</name>
    <dbReference type="NCBI Taxonomy" id="1324617"/>
    <lineage>
        <taxon>Bacteria</taxon>
        <taxon>Pseudomonadati</taxon>
        <taxon>Pseudomonadota</taxon>
        <taxon>Betaproteobacteria</taxon>
        <taxon>Burkholderiales</taxon>
        <taxon>Burkholderiaceae</taxon>
        <taxon>Paraburkholderia</taxon>
    </lineage>
</organism>
<name>A0A1I7ER59_9BURK</name>
<dbReference type="AlphaFoldDB" id="A0A1I7ER59"/>
<dbReference type="EMBL" id="FPBH01000054">
    <property type="protein sequence ID" value="SFU26396.1"/>
    <property type="molecule type" value="Genomic_DNA"/>
</dbReference>
<protein>
    <submittedName>
        <fullName evidence="1">Uncharacterized protein</fullName>
    </submittedName>
</protein>
<evidence type="ECO:0000313" key="1">
    <source>
        <dbReference type="EMBL" id="SFU26396.1"/>
    </source>
</evidence>
<proteinExistence type="predicted"/>
<sequence length="83" mass="9260">MWLSFTQTGDTMAERIISSTTHDAYMTVRDHIADGWVASVCVVPKGAAKSNEPIIKLDTFFEREDAAWESAETLARAELNNLK</sequence>